<evidence type="ECO:0000259" key="4">
    <source>
        <dbReference type="PROSITE" id="PS01124"/>
    </source>
</evidence>
<keyword evidence="2" id="KW-1133">Transmembrane helix</keyword>
<evidence type="ECO:0000256" key="2">
    <source>
        <dbReference type="SAM" id="Phobius"/>
    </source>
</evidence>
<feature type="signal peptide" evidence="3">
    <location>
        <begin position="1"/>
        <end position="21"/>
    </location>
</feature>
<keyword evidence="1" id="KW-0238">DNA-binding</keyword>
<keyword evidence="6" id="KW-1185">Reference proteome</keyword>
<dbReference type="PANTHER" id="PTHR43280:SF2">
    <property type="entry name" value="HTH-TYPE TRANSCRIPTIONAL REGULATOR EXSA"/>
    <property type="match status" value="1"/>
</dbReference>
<dbReference type="GO" id="GO:0003700">
    <property type="term" value="F:DNA-binding transcription factor activity"/>
    <property type="evidence" value="ECO:0007669"/>
    <property type="project" value="InterPro"/>
</dbReference>
<dbReference type="SMART" id="SM00342">
    <property type="entry name" value="HTH_ARAC"/>
    <property type="match status" value="1"/>
</dbReference>
<feature type="transmembrane region" description="Helical" evidence="2">
    <location>
        <begin position="380"/>
        <end position="398"/>
    </location>
</feature>
<dbReference type="SMART" id="SM00028">
    <property type="entry name" value="TPR"/>
    <property type="match status" value="4"/>
</dbReference>
<sequence>MFLKIYIVLFALSIVPMFSQPSPENVPDSILNKSYDELFNKIKGESDTALQAIYLQGFLQKALEEKNWEEIVNGYKNYLHHSERELRLTYSDSMIYASRKSGDSALIGSAYLTRGIVFYGNKENERALDHYIIAYDYIKNTKDTYLKHKVKYMIGHVKYYIGYYEEAITLFRECISYFKTADGRAYLNTLHSLGLCYNRMGNFGLCSETNTLGLAEAERLDNHSMDAYFTHSEGINHYHRQNYALAIQTINKALPFIENRQDFANEAVAYFYLGRSYWAMREKEKALPYLIKVDEIFEEKEYTRPGLRENYELLINYYNAKQNAKAELYYIKQLLKVDNVLSTTYKYLSGKIYKEYRTRQLMQKQTEIEQLLVKGKQKDIILILAGIVLLLFIMFAIFQRHRNRKKFAKLMQEINSDQPTPKKKPAKPGKLNINPGTVDTILKQLQKFEDENGYIEENLTLVKLAASFNANNRYLSKIIAHYKQKGVVEYINDLKIEHIIQLLKDKKLYRNYTNKALAGEVGFSSTQRFVDAFKHRTGVSPTVFIDELNKEKHTRAEE</sequence>
<feature type="chain" id="PRO_5018007591" evidence="3">
    <location>
        <begin position="22"/>
        <end position="558"/>
    </location>
</feature>
<reference evidence="5 6" key="1">
    <citation type="submission" date="2018-10" db="EMBL/GenBank/DDBJ databases">
        <title>Sinomicrobium pectinilyticum sp. nov., a pectinase-producing bacterium isolated from alkaline and saline soil, and emended description of the genus Sinomicrobium.</title>
        <authorList>
            <person name="Cheng B."/>
            <person name="Li C."/>
            <person name="Lai Q."/>
            <person name="Du M."/>
            <person name="Shao Z."/>
            <person name="Xu P."/>
            <person name="Yang C."/>
        </authorList>
    </citation>
    <scope>NUCLEOTIDE SEQUENCE [LARGE SCALE GENOMIC DNA]</scope>
    <source>
        <strain evidence="5 6">5DNS001</strain>
    </source>
</reference>
<dbReference type="AlphaFoldDB" id="A0A3N0EQC8"/>
<dbReference type="Pfam" id="PF12833">
    <property type="entry name" value="HTH_18"/>
    <property type="match status" value="1"/>
</dbReference>
<keyword evidence="3" id="KW-0732">Signal</keyword>
<organism evidence="5 6">
    <name type="scientific">Sinomicrobium pectinilyticum</name>
    <dbReference type="NCBI Taxonomy" id="1084421"/>
    <lineage>
        <taxon>Bacteria</taxon>
        <taxon>Pseudomonadati</taxon>
        <taxon>Bacteroidota</taxon>
        <taxon>Flavobacteriia</taxon>
        <taxon>Flavobacteriales</taxon>
        <taxon>Flavobacteriaceae</taxon>
        <taxon>Sinomicrobium</taxon>
    </lineage>
</organism>
<gene>
    <name evidence="5" type="ORF">ED312_06690</name>
</gene>
<evidence type="ECO:0000256" key="1">
    <source>
        <dbReference type="ARBA" id="ARBA00023125"/>
    </source>
</evidence>
<dbReference type="InterPro" id="IPR011990">
    <property type="entry name" value="TPR-like_helical_dom_sf"/>
</dbReference>
<proteinExistence type="predicted"/>
<dbReference type="PANTHER" id="PTHR43280">
    <property type="entry name" value="ARAC-FAMILY TRANSCRIPTIONAL REGULATOR"/>
    <property type="match status" value="1"/>
</dbReference>
<dbReference type="GO" id="GO:0043565">
    <property type="term" value="F:sequence-specific DNA binding"/>
    <property type="evidence" value="ECO:0007669"/>
    <property type="project" value="InterPro"/>
</dbReference>
<dbReference type="Gene3D" id="1.10.10.60">
    <property type="entry name" value="Homeodomain-like"/>
    <property type="match status" value="2"/>
</dbReference>
<dbReference type="InterPro" id="IPR019734">
    <property type="entry name" value="TPR_rpt"/>
</dbReference>
<evidence type="ECO:0000313" key="5">
    <source>
        <dbReference type="EMBL" id="RNL90106.1"/>
    </source>
</evidence>
<feature type="domain" description="HTH araC/xylS-type" evidence="4">
    <location>
        <begin position="439"/>
        <end position="547"/>
    </location>
</feature>
<name>A0A3N0EQC8_SINP1</name>
<keyword evidence="2" id="KW-0812">Transmembrane</keyword>
<dbReference type="PROSITE" id="PS01124">
    <property type="entry name" value="HTH_ARAC_FAMILY_2"/>
    <property type="match status" value="1"/>
</dbReference>
<protein>
    <submittedName>
        <fullName evidence="5">AraC family transcriptional regulator</fullName>
    </submittedName>
</protein>
<accession>A0A3N0EQC8</accession>
<evidence type="ECO:0000313" key="6">
    <source>
        <dbReference type="Proteomes" id="UP000267469"/>
    </source>
</evidence>
<dbReference type="RefSeq" id="WP_123215238.1">
    <property type="nucleotide sequence ID" value="NZ_RJTM01000034.1"/>
</dbReference>
<dbReference type="InterPro" id="IPR018060">
    <property type="entry name" value="HTH_AraC"/>
</dbReference>
<dbReference type="Proteomes" id="UP000267469">
    <property type="component" value="Unassembled WGS sequence"/>
</dbReference>
<dbReference type="SUPFAM" id="SSF48452">
    <property type="entry name" value="TPR-like"/>
    <property type="match status" value="2"/>
</dbReference>
<dbReference type="EMBL" id="RJTM01000034">
    <property type="protein sequence ID" value="RNL90106.1"/>
    <property type="molecule type" value="Genomic_DNA"/>
</dbReference>
<dbReference type="OrthoDB" id="5295174at2"/>
<dbReference type="Gene3D" id="1.25.40.10">
    <property type="entry name" value="Tetratricopeptide repeat domain"/>
    <property type="match status" value="2"/>
</dbReference>
<evidence type="ECO:0000256" key="3">
    <source>
        <dbReference type="SAM" id="SignalP"/>
    </source>
</evidence>
<keyword evidence="2" id="KW-0472">Membrane</keyword>
<comment type="caution">
    <text evidence="5">The sequence shown here is derived from an EMBL/GenBank/DDBJ whole genome shotgun (WGS) entry which is preliminary data.</text>
</comment>